<dbReference type="PANTHER" id="PTHR42345">
    <property type="entry name" value="TPR_REGION DOMAIN-CONTAINING PROTEIN"/>
    <property type="match status" value="1"/>
</dbReference>
<name>A0A8H3UM92_VENIN</name>
<feature type="region of interest" description="Disordered" evidence="1">
    <location>
        <begin position="145"/>
        <end position="225"/>
    </location>
</feature>
<dbReference type="AlphaFoldDB" id="A0A8H3UM92"/>
<feature type="region of interest" description="Disordered" evidence="1">
    <location>
        <begin position="74"/>
        <end position="93"/>
    </location>
</feature>
<reference evidence="2 4" key="1">
    <citation type="submission" date="2018-12" db="EMBL/GenBank/DDBJ databases">
        <title>Venturia inaequalis Genome Resource.</title>
        <authorList>
            <person name="Lichtner F.J."/>
        </authorList>
    </citation>
    <scope>NUCLEOTIDE SEQUENCE [LARGE SCALE GENOMIC DNA]</scope>
    <source>
        <strain evidence="2 4">120213</strain>
        <strain evidence="3 5">DMI_063113</strain>
    </source>
</reference>
<sequence length="995" mass="111098">MAPFCSQAEPQPGNYDPTGYLWITAAYLKWSHGTRVHKLDVFRGIEDHGEQQGTSRSLPDTRASGLWIPAIDRERGAPTAVSSSPSPSPSGTRATAALFFSTHSLMTTYSTAICYSPFDERYAETMSRDPISWNSVRIDLDPASRYHSPAQYTPQRQATQPIPFRPTQPRVVSNGRSYSRTSSRPTSSHGLDDPPPLPPASFISLQRHHRRKSSTTRELPGKLLRKSKYWPPNGYDKRSLLDEREASSLIDRGACTYDGFAEPISNAAGHSRYFAVMETESPSRTDRATFEHDAFKDITLTILGRKQSAFASLEQPCMASCFGKSPGTTTLTYFVGKSGSLLPPIEYGSTAKARKMKLINILERLKELEEWGLQEENLNRTYKYLYEKLIHDADADYAPHYDRSEQIVDLLTVLSNPDWTDFSSPRNQVVAKFFDSADERIKRKFFHQLLLAVELHLRIEAPEHEEAAKRQLLAALPPKVAWDIALAARWLDHMSISRVQLSKTQSTFTFTLKSKSRQKEALHTFASLLKWPNMDEIDYILQETDTKEKSIEDRSADAMSWFTGVILPGPTLPWLLMNTLIDCDRDTGDSLKYLTHIHPNSGFQYRANTYWSHHCIVGKVLGAGRGVRQVAGWIGPCHYAPELERAQCLIIRQNEPLDPQMGVRDVEGMKRRTSTLGPETEHEEYPVNEYDLIVPRLDDVNDIIRIEKLSFNPVYPSGDRAADLSSASRGAETYDAAIVFAFAGSSLPIKLRHDVDFIYAFPCTGGPHPLYHGYRHRIVRVDEGLQQLKGWANPKARNRGSGSRSRDPFRSQPASPRLSPRSLEYGLEERLMIEDGFPGEPRTMALALRQRNRDRSRSLPRSRSGSPFAAMESHAPVLSTSGANGKKYPEEVLVIEAFGVSDNEVFARAWCAQWGRSAIVARVHDHSSHGSPKHGSPKSKGHSPRGSGSTLVKGEGTTCVACAVREAVAAGVSVVILTKGGKREEEDVGIDIGGF</sequence>
<dbReference type="EMBL" id="WNWS01000289">
    <property type="protein sequence ID" value="KAE9971763.1"/>
    <property type="molecule type" value="Genomic_DNA"/>
</dbReference>
<feature type="compositionally biased region" description="Basic residues" evidence="1">
    <location>
        <begin position="931"/>
        <end position="943"/>
    </location>
</feature>
<feature type="compositionally biased region" description="Low complexity" evidence="1">
    <location>
        <begin position="176"/>
        <end position="188"/>
    </location>
</feature>
<evidence type="ECO:0000313" key="5">
    <source>
        <dbReference type="Proteomes" id="UP000490939"/>
    </source>
</evidence>
<dbReference type="PANTHER" id="PTHR42345:SF1">
    <property type="entry name" value="VTC DOMAIN-CONTAINING PROTEIN"/>
    <property type="match status" value="1"/>
</dbReference>
<feature type="region of interest" description="Disordered" evidence="1">
    <location>
        <begin position="849"/>
        <end position="873"/>
    </location>
</feature>
<accession>A0A8H3UM92</accession>
<dbReference type="Proteomes" id="UP000490939">
    <property type="component" value="Unassembled WGS sequence"/>
</dbReference>
<gene>
    <name evidence="3" type="ORF">EG327_002864</name>
    <name evidence="2" type="ORF">EG328_005381</name>
</gene>
<organism evidence="2 4">
    <name type="scientific">Venturia inaequalis</name>
    <name type="common">Apple scab fungus</name>
    <dbReference type="NCBI Taxonomy" id="5025"/>
    <lineage>
        <taxon>Eukaryota</taxon>
        <taxon>Fungi</taxon>
        <taxon>Dikarya</taxon>
        <taxon>Ascomycota</taxon>
        <taxon>Pezizomycotina</taxon>
        <taxon>Dothideomycetes</taxon>
        <taxon>Pleosporomycetidae</taxon>
        <taxon>Venturiales</taxon>
        <taxon>Venturiaceae</taxon>
        <taxon>Venturia</taxon>
    </lineage>
</organism>
<feature type="compositionally biased region" description="Polar residues" evidence="1">
    <location>
        <begin position="150"/>
        <end position="160"/>
    </location>
</feature>
<evidence type="ECO:0000313" key="4">
    <source>
        <dbReference type="Proteomes" id="UP000447873"/>
    </source>
</evidence>
<dbReference type="EMBL" id="WNWR01000193">
    <property type="protein sequence ID" value="KAE9989317.1"/>
    <property type="molecule type" value="Genomic_DNA"/>
</dbReference>
<dbReference type="Proteomes" id="UP000447873">
    <property type="component" value="Unassembled WGS sequence"/>
</dbReference>
<feature type="region of interest" description="Disordered" evidence="1">
    <location>
        <begin position="790"/>
        <end position="820"/>
    </location>
</feature>
<evidence type="ECO:0000256" key="1">
    <source>
        <dbReference type="SAM" id="MobiDB-lite"/>
    </source>
</evidence>
<comment type="caution">
    <text evidence="2">The sequence shown here is derived from an EMBL/GenBank/DDBJ whole genome shotgun (WGS) entry which is preliminary data.</text>
</comment>
<protein>
    <submittedName>
        <fullName evidence="2">Uncharacterized protein</fullName>
    </submittedName>
</protein>
<keyword evidence="5" id="KW-1185">Reference proteome</keyword>
<evidence type="ECO:0000313" key="3">
    <source>
        <dbReference type="EMBL" id="KAE9989317.1"/>
    </source>
</evidence>
<proteinExistence type="predicted"/>
<evidence type="ECO:0000313" key="2">
    <source>
        <dbReference type="EMBL" id="KAE9971763.1"/>
    </source>
</evidence>
<feature type="region of interest" description="Disordered" evidence="1">
    <location>
        <begin position="924"/>
        <end position="952"/>
    </location>
</feature>